<dbReference type="PATRIC" id="fig|1096930.3.peg.1453"/>
<feature type="region of interest" description="Disordered" evidence="1">
    <location>
        <begin position="1"/>
        <end position="25"/>
    </location>
</feature>
<accession>T0HMP4</accession>
<dbReference type="Proteomes" id="UP000015527">
    <property type="component" value="Unassembled WGS sequence"/>
</dbReference>
<evidence type="ECO:0000313" key="3">
    <source>
        <dbReference type="EMBL" id="EQB17651.1"/>
    </source>
</evidence>
<dbReference type="eggNOG" id="ENOG5031G4F">
    <property type="taxonomic scope" value="Bacteria"/>
</dbReference>
<gene>
    <name evidence="3" type="ORF">L284_07385</name>
</gene>
<keyword evidence="2" id="KW-0472">Membrane</keyword>
<protein>
    <submittedName>
        <fullName evidence="3">Uncharacterized protein</fullName>
    </submittedName>
</protein>
<dbReference type="RefSeq" id="WP_021233386.1">
    <property type="nucleotide sequence ID" value="NZ_ATHL01000054.1"/>
</dbReference>
<dbReference type="EMBL" id="ATHL01000054">
    <property type="protein sequence ID" value="EQB17651.1"/>
    <property type="molecule type" value="Genomic_DNA"/>
</dbReference>
<reference evidence="3 4" key="1">
    <citation type="journal article" date="2013" name="Genome Announc.">
        <title>Genome Sequence of Novosphingobium lindaniclasticum LE124T, Isolated from a Hexachlorocyclohexane Dumpsite.</title>
        <authorList>
            <person name="Saxena A."/>
            <person name="Nayyar N."/>
            <person name="Sangwan N."/>
            <person name="Kumari R."/>
            <person name="Khurana J.P."/>
            <person name="Lal R."/>
        </authorList>
    </citation>
    <scope>NUCLEOTIDE SEQUENCE [LARGE SCALE GENOMIC DNA]</scope>
    <source>
        <strain evidence="3 4">LE124</strain>
    </source>
</reference>
<keyword evidence="2" id="KW-0812">Transmembrane</keyword>
<proteinExistence type="predicted"/>
<comment type="caution">
    <text evidence="3">The sequence shown here is derived from an EMBL/GenBank/DDBJ whole genome shotgun (WGS) entry which is preliminary data.</text>
</comment>
<evidence type="ECO:0000313" key="4">
    <source>
        <dbReference type="Proteomes" id="UP000015527"/>
    </source>
</evidence>
<evidence type="ECO:0000256" key="1">
    <source>
        <dbReference type="SAM" id="MobiDB-lite"/>
    </source>
</evidence>
<feature type="transmembrane region" description="Helical" evidence="2">
    <location>
        <begin position="31"/>
        <end position="51"/>
    </location>
</feature>
<organism evidence="3 4">
    <name type="scientific">Novosphingobium lindaniclasticum LE124</name>
    <dbReference type="NCBI Taxonomy" id="1096930"/>
    <lineage>
        <taxon>Bacteria</taxon>
        <taxon>Pseudomonadati</taxon>
        <taxon>Pseudomonadota</taxon>
        <taxon>Alphaproteobacteria</taxon>
        <taxon>Sphingomonadales</taxon>
        <taxon>Sphingomonadaceae</taxon>
        <taxon>Novosphingobium</taxon>
    </lineage>
</organism>
<dbReference type="AlphaFoldDB" id="T0HMP4"/>
<keyword evidence="2" id="KW-1133">Transmembrane helix</keyword>
<name>T0HMP4_9SPHN</name>
<keyword evidence="4" id="KW-1185">Reference proteome</keyword>
<sequence length="96" mass="9539">MADETVTTERAPEAPNTTTTIIRERGSSGGATGIIMALILLIAVVGGIYLFSQGTQSEAAKDGAITEAANNVGAAADKVGDAAQDAASSVNKDSGN</sequence>
<evidence type="ECO:0000256" key="2">
    <source>
        <dbReference type="SAM" id="Phobius"/>
    </source>
</evidence>